<reference evidence="1" key="1">
    <citation type="journal article" date="2015" name="Nature">
        <title>Complex archaea that bridge the gap between prokaryotes and eukaryotes.</title>
        <authorList>
            <person name="Spang A."/>
            <person name="Saw J.H."/>
            <person name="Jorgensen S.L."/>
            <person name="Zaremba-Niedzwiedzka K."/>
            <person name="Martijn J."/>
            <person name="Lind A.E."/>
            <person name="van Eijk R."/>
            <person name="Schleper C."/>
            <person name="Guy L."/>
            <person name="Ettema T.J."/>
        </authorList>
    </citation>
    <scope>NUCLEOTIDE SEQUENCE</scope>
</reference>
<dbReference type="EMBL" id="LAZR01044901">
    <property type="protein sequence ID" value="KKL03504.1"/>
    <property type="molecule type" value="Genomic_DNA"/>
</dbReference>
<proteinExistence type="predicted"/>
<evidence type="ECO:0000313" key="1">
    <source>
        <dbReference type="EMBL" id="KKL03504.1"/>
    </source>
</evidence>
<sequence>MKYKKGDKVKVRSDLEVDKVYGESRYSSPMGQHKGEIVTISEVQPAINTYHIEDQHDYWTDEMFEGLANSENEVDFVEAIKQMESGKKAMNIVLKTLYRIKDAFLQYKEKYDGGRWFNSCYPHYIIKSKWKIIEEEKKSTFESELREAYDNKCFGDILDVIKRYLAKLENRTVGKNKSVNEIVKEIFGIEVEK</sequence>
<accession>A0A0F9A1S4</accession>
<dbReference type="AlphaFoldDB" id="A0A0F9A1S4"/>
<name>A0A0F9A1S4_9ZZZZ</name>
<organism evidence="1">
    <name type="scientific">marine sediment metagenome</name>
    <dbReference type="NCBI Taxonomy" id="412755"/>
    <lineage>
        <taxon>unclassified sequences</taxon>
        <taxon>metagenomes</taxon>
        <taxon>ecological metagenomes</taxon>
    </lineage>
</organism>
<protein>
    <submittedName>
        <fullName evidence="1">Uncharacterized protein</fullName>
    </submittedName>
</protein>
<gene>
    <name evidence="1" type="ORF">LCGC14_2625480</name>
</gene>
<comment type="caution">
    <text evidence="1">The sequence shown here is derived from an EMBL/GenBank/DDBJ whole genome shotgun (WGS) entry which is preliminary data.</text>
</comment>